<keyword evidence="4" id="KW-0997">Cell inner membrane</keyword>
<dbReference type="PANTHER" id="PTHR30574">
    <property type="entry name" value="INNER MEMBRANE PROTEIN YEDE"/>
    <property type="match status" value="1"/>
</dbReference>
<keyword evidence="5 9" id="KW-0812">Transmembrane</keyword>
<name>A0A1N7J499_9GAMM</name>
<feature type="transmembrane region" description="Helical" evidence="9">
    <location>
        <begin position="51"/>
        <end position="70"/>
    </location>
</feature>
<sequence>MTIINFTPLPALLGGSLIGLAAAFLLLAQGRVAGISGIAGGIIYPEDKNDISWRLMFVLGLVLGGFIYQWMGFGVGVGHIRAIVDTPLLIIGGLLVGIGTQIGTGCTSGHGICGLARRSPRSLVATLCFMGSAVVTVYVVRHLSGVA</sequence>
<dbReference type="Pfam" id="PF04143">
    <property type="entry name" value="Sulf_transp"/>
    <property type="match status" value="1"/>
</dbReference>
<reference evidence="11" key="1">
    <citation type="submission" date="2017-01" db="EMBL/GenBank/DDBJ databases">
        <authorList>
            <person name="Varghese N."/>
            <person name="Submissions S."/>
        </authorList>
    </citation>
    <scope>NUCLEOTIDE SEQUENCE [LARGE SCALE GENOMIC DNA]</scope>
    <source>
        <strain evidence="11">DSM 22306</strain>
    </source>
</reference>
<keyword evidence="3" id="KW-1003">Cell membrane</keyword>
<dbReference type="STRING" id="619304.SAMN05421760_101586"/>
<organism evidence="10 11">
    <name type="scientific">Neptunomonas antarctica</name>
    <dbReference type="NCBI Taxonomy" id="619304"/>
    <lineage>
        <taxon>Bacteria</taxon>
        <taxon>Pseudomonadati</taxon>
        <taxon>Pseudomonadota</taxon>
        <taxon>Gammaproteobacteria</taxon>
        <taxon>Oceanospirillales</taxon>
        <taxon>Oceanospirillaceae</taxon>
        <taxon>Neptunomonas</taxon>
    </lineage>
</organism>
<protein>
    <submittedName>
        <fullName evidence="10">Uncharacterized protein</fullName>
    </submittedName>
</protein>
<evidence type="ECO:0000256" key="6">
    <source>
        <dbReference type="ARBA" id="ARBA00022989"/>
    </source>
</evidence>
<comment type="similarity">
    <text evidence="8">Belongs to the TsuA/YedE (TC 9.B.102) family.</text>
</comment>
<feature type="transmembrane region" description="Helical" evidence="9">
    <location>
        <begin position="82"/>
        <end position="102"/>
    </location>
</feature>
<proteinExistence type="inferred from homology"/>
<keyword evidence="7 9" id="KW-0472">Membrane</keyword>
<evidence type="ECO:0000313" key="10">
    <source>
        <dbReference type="EMBL" id="SIS44173.1"/>
    </source>
</evidence>
<dbReference type="OrthoDB" id="9814020at2"/>
<evidence type="ECO:0000256" key="1">
    <source>
        <dbReference type="ARBA" id="ARBA00004429"/>
    </source>
</evidence>
<evidence type="ECO:0000313" key="11">
    <source>
        <dbReference type="Proteomes" id="UP000185999"/>
    </source>
</evidence>
<evidence type="ECO:0000256" key="7">
    <source>
        <dbReference type="ARBA" id="ARBA00023136"/>
    </source>
</evidence>
<evidence type="ECO:0000256" key="3">
    <source>
        <dbReference type="ARBA" id="ARBA00022475"/>
    </source>
</evidence>
<dbReference type="PANTHER" id="PTHR30574:SF1">
    <property type="entry name" value="SULPHUR TRANSPORT DOMAIN-CONTAINING PROTEIN"/>
    <property type="match status" value="1"/>
</dbReference>
<keyword evidence="11" id="KW-1185">Reference proteome</keyword>
<dbReference type="GO" id="GO:0005886">
    <property type="term" value="C:plasma membrane"/>
    <property type="evidence" value="ECO:0007669"/>
    <property type="project" value="UniProtKB-SubCell"/>
</dbReference>
<dbReference type="AlphaFoldDB" id="A0A1N7J499"/>
<dbReference type="EMBL" id="FTOE01000001">
    <property type="protein sequence ID" value="SIS44173.1"/>
    <property type="molecule type" value="Genomic_DNA"/>
</dbReference>
<dbReference type="RefSeq" id="WP_054342762.1">
    <property type="nucleotide sequence ID" value="NZ_FTOE01000001.1"/>
</dbReference>
<dbReference type="Proteomes" id="UP000185999">
    <property type="component" value="Unassembled WGS sequence"/>
</dbReference>
<dbReference type="InterPro" id="IPR007272">
    <property type="entry name" value="Sulf_transp_TsuA/YedE"/>
</dbReference>
<comment type="subcellular location">
    <subcellularLocation>
        <location evidence="1">Cell inner membrane</location>
        <topology evidence="1">Multi-pass membrane protein</topology>
    </subcellularLocation>
</comment>
<evidence type="ECO:0000256" key="4">
    <source>
        <dbReference type="ARBA" id="ARBA00022519"/>
    </source>
</evidence>
<evidence type="ECO:0000256" key="9">
    <source>
        <dbReference type="SAM" id="Phobius"/>
    </source>
</evidence>
<evidence type="ECO:0000256" key="5">
    <source>
        <dbReference type="ARBA" id="ARBA00022692"/>
    </source>
</evidence>
<gene>
    <name evidence="10" type="ORF">SAMN05421760_101586</name>
</gene>
<feature type="transmembrane region" description="Helical" evidence="9">
    <location>
        <begin position="122"/>
        <end position="140"/>
    </location>
</feature>
<keyword evidence="6 9" id="KW-1133">Transmembrane helix</keyword>
<evidence type="ECO:0000256" key="2">
    <source>
        <dbReference type="ARBA" id="ARBA00022448"/>
    </source>
</evidence>
<evidence type="ECO:0000256" key="8">
    <source>
        <dbReference type="ARBA" id="ARBA00035655"/>
    </source>
</evidence>
<accession>A0A1N7J499</accession>
<keyword evidence="2" id="KW-0813">Transport</keyword>